<protein>
    <submittedName>
        <fullName evidence="1">Uncharacterized protein</fullName>
    </submittedName>
</protein>
<sequence length="23" mass="2741">MNSKDRIIPSRKEILLHFDKNDA</sequence>
<proteinExistence type="predicted"/>
<dbReference type="EMBL" id="UINC01142914">
    <property type="protein sequence ID" value="SVD31539.1"/>
    <property type="molecule type" value="Genomic_DNA"/>
</dbReference>
<accession>A0A382UB96</accession>
<evidence type="ECO:0000313" key="1">
    <source>
        <dbReference type="EMBL" id="SVD31539.1"/>
    </source>
</evidence>
<reference evidence="1" key="1">
    <citation type="submission" date="2018-05" db="EMBL/GenBank/DDBJ databases">
        <authorList>
            <person name="Lanie J.A."/>
            <person name="Ng W.-L."/>
            <person name="Kazmierczak K.M."/>
            <person name="Andrzejewski T.M."/>
            <person name="Davidsen T.M."/>
            <person name="Wayne K.J."/>
            <person name="Tettelin H."/>
            <person name="Glass J.I."/>
            <person name="Rusch D."/>
            <person name="Podicherti R."/>
            <person name="Tsui H.-C.T."/>
            <person name="Winkler M.E."/>
        </authorList>
    </citation>
    <scope>NUCLEOTIDE SEQUENCE</scope>
</reference>
<feature type="non-terminal residue" evidence="1">
    <location>
        <position position="23"/>
    </location>
</feature>
<dbReference type="AlphaFoldDB" id="A0A382UB96"/>
<organism evidence="1">
    <name type="scientific">marine metagenome</name>
    <dbReference type="NCBI Taxonomy" id="408172"/>
    <lineage>
        <taxon>unclassified sequences</taxon>
        <taxon>metagenomes</taxon>
        <taxon>ecological metagenomes</taxon>
    </lineage>
</organism>
<gene>
    <name evidence="1" type="ORF">METZ01_LOCUS384393</name>
</gene>
<name>A0A382UB96_9ZZZZ</name>